<accession>A0A7J6M5F7</accession>
<evidence type="ECO:0000313" key="1">
    <source>
        <dbReference type="EMBL" id="KAF4666656.1"/>
    </source>
</evidence>
<comment type="caution">
    <text evidence="1">The sequence shown here is derived from an EMBL/GenBank/DDBJ whole genome shotgun (WGS) entry which is preliminary data.</text>
</comment>
<dbReference type="EMBL" id="JAAPAO010000229">
    <property type="protein sequence ID" value="KAF4666656.1"/>
    <property type="molecule type" value="Genomic_DNA"/>
</dbReference>
<gene>
    <name evidence="1" type="ORF">FOL47_003959</name>
</gene>
<name>A0A7J6M5F7_PERCH</name>
<protein>
    <submittedName>
        <fullName evidence="1">Uncharacterized protein</fullName>
    </submittedName>
</protein>
<sequence>MHNSRTAALAARSAIRPAQNAVVTSASRHFAGKTSPSGGQWQAVDGCTSTCHVSYAMTDTAFIFPITPSSPAAELAEQWLAKDKAYHMNTAEFTKNIQAPIALLKGDDIPVSAFASDELVGGPGGRYG</sequence>
<organism evidence="1 2">
    <name type="scientific">Perkinsus chesapeaki</name>
    <name type="common">Clam parasite</name>
    <name type="synonym">Perkinsus andrewsi</name>
    <dbReference type="NCBI Taxonomy" id="330153"/>
    <lineage>
        <taxon>Eukaryota</taxon>
        <taxon>Sar</taxon>
        <taxon>Alveolata</taxon>
        <taxon>Perkinsozoa</taxon>
        <taxon>Perkinsea</taxon>
        <taxon>Perkinsida</taxon>
        <taxon>Perkinsidae</taxon>
        <taxon>Perkinsus</taxon>
    </lineage>
</organism>
<reference evidence="1 2" key="1">
    <citation type="submission" date="2020-04" db="EMBL/GenBank/DDBJ databases">
        <title>Perkinsus chesapeaki whole genome sequence.</title>
        <authorList>
            <person name="Bogema D.R."/>
        </authorList>
    </citation>
    <scope>NUCLEOTIDE SEQUENCE [LARGE SCALE GENOMIC DNA]</scope>
    <source>
        <strain evidence="1">ATCC PRA-425</strain>
    </source>
</reference>
<proteinExistence type="predicted"/>
<dbReference type="SUPFAM" id="SSF52518">
    <property type="entry name" value="Thiamin diphosphate-binding fold (THDP-binding)"/>
    <property type="match status" value="1"/>
</dbReference>
<keyword evidence="2" id="KW-1185">Reference proteome</keyword>
<dbReference type="OrthoDB" id="442074at2759"/>
<dbReference type="Gene3D" id="4.10.780.10">
    <property type="entry name" value="Pyruvate-flavodoxin oxidoreductase, EKR domain"/>
    <property type="match status" value="1"/>
</dbReference>
<dbReference type="InterPro" id="IPR037112">
    <property type="entry name" value="Pyrv-flavodox_OxR_EKR_sf"/>
</dbReference>
<dbReference type="Proteomes" id="UP000591131">
    <property type="component" value="Unassembled WGS sequence"/>
</dbReference>
<dbReference type="InterPro" id="IPR029061">
    <property type="entry name" value="THDP-binding"/>
</dbReference>
<dbReference type="AlphaFoldDB" id="A0A7J6M5F7"/>
<evidence type="ECO:0000313" key="2">
    <source>
        <dbReference type="Proteomes" id="UP000591131"/>
    </source>
</evidence>